<organism evidence="1 2">
    <name type="scientific">Araneus ventricosus</name>
    <name type="common">Orbweaver spider</name>
    <name type="synonym">Epeira ventricosa</name>
    <dbReference type="NCBI Taxonomy" id="182803"/>
    <lineage>
        <taxon>Eukaryota</taxon>
        <taxon>Metazoa</taxon>
        <taxon>Ecdysozoa</taxon>
        <taxon>Arthropoda</taxon>
        <taxon>Chelicerata</taxon>
        <taxon>Arachnida</taxon>
        <taxon>Araneae</taxon>
        <taxon>Araneomorphae</taxon>
        <taxon>Entelegynae</taxon>
        <taxon>Araneoidea</taxon>
        <taxon>Araneidae</taxon>
        <taxon>Araneus</taxon>
    </lineage>
</organism>
<dbReference type="AlphaFoldDB" id="A0A4Y2A6P4"/>
<evidence type="ECO:0000313" key="2">
    <source>
        <dbReference type="Proteomes" id="UP000499080"/>
    </source>
</evidence>
<protein>
    <submittedName>
        <fullName evidence="1">Uncharacterized protein</fullName>
    </submittedName>
</protein>
<dbReference type="EMBL" id="BGPR01000007">
    <property type="protein sequence ID" value="GBL75491.1"/>
    <property type="molecule type" value="Genomic_DNA"/>
</dbReference>
<comment type="caution">
    <text evidence="1">The sequence shown here is derived from an EMBL/GenBank/DDBJ whole genome shotgun (WGS) entry which is preliminary data.</text>
</comment>
<accession>A0A4Y2A6P4</accession>
<dbReference type="Proteomes" id="UP000499080">
    <property type="component" value="Unassembled WGS sequence"/>
</dbReference>
<gene>
    <name evidence="1" type="ORF">AVEN_194664_1</name>
</gene>
<reference evidence="1 2" key="1">
    <citation type="journal article" date="2019" name="Sci. Rep.">
        <title>Orb-weaving spider Araneus ventricosus genome elucidates the spidroin gene catalogue.</title>
        <authorList>
            <person name="Kono N."/>
            <person name="Nakamura H."/>
            <person name="Ohtoshi R."/>
            <person name="Moran D.A.P."/>
            <person name="Shinohara A."/>
            <person name="Yoshida Y."/>
            <person name="Fujiwara M."/>
            <person name="Mori M."/>
            <person name="Tomita M."/>
            <person name="Arakawa K."/>
        </authorList>
    </citation>
    <scope>NUCLEOTIDE SEQUENCE [LARGE SCALE GENOMIC DNA]</scope>
</reference>
<dbReference type="OrthoDB" id="6515318at2759"/>
<keyword evidence="2" id="KW-1185">Reference proteome</keyword>
<sequence>MFDPTVVEKMVLHGAAACVNPLSARQCRILNSIQRKFLLNIYGAYSTSPTSALQIIDGILPLSFKAGQESTDDRVSRLNKLSHPIINHSAQLTMNQNFSTTNSIQLNLT</sequence>
<name>A0A4Y2A6P4_ARAVE</name>
<proteinExistence type="predicted"/>
<evidence type="ECO:0000313" key="1">
    <source>
        <dbReference type="EMBL" id="GBL75491.1"/>
    </source>
</evidence>